<dbReference type="FunFam" id="3.40.50.980:FF:000001">
    <property type="entry name" value="Non-ribosomal peptide synthetase"/>
    <property type="match status" value="3"/>
</dbReference>
<dbReference type="RefSeq" id="WP_105928918.1">
    <property type="nucleotide sequence ID" value="NZ_CP019980.1"/>
</dbReference>
<evidence type="ECO:0000256" key="6">
    <source>
        <dbReference type="ARBA" id="ARBA00023194"/>
    </source>
</evidence>
<dbReference type="GO" id="GO:0043041">
    <property type="term" value="P:amino acid activation for nonribosomal peptide biosynthetic process"/>
    <property type="evidence" value="ECO:0007669"/>
    <property type="project" value="TreeGrafter"/>
</dbReference>
<dbReference type="InterPro" id="IPR000873">
    <property type="entry name" value="AMP-dep_synth/lig_dom"/>
</dbReference>
<dbReference type="GO" id="GO:0044550">
    <property type="term" value="P:secondary metabolite biosynthetic process"/>
    <property type="evidence" value="ECO:0007669"/>
    <property type="project" value="UniProtKB-ARBA"/>
</dbReference>
<keyword evidence="3" id="KW-0596">Phosphopantetheine</keyword>
<dbReference type="Gene3D" id="2.30.38.10">
    <property type="entry name" value="Luciferase, Domain 3"/>
    <property type="match status" value="3"/>
</dbReference>
<dbReference type="InterPro" id="IPR025110">
    <property type="entry name" value="AMP-bd_C"/>
</dbReference>
<dbReference type="NCBIfam" id="TIGR01720">
    <property type="entry name" value="NRPS-para261"/>
    <property type="match status" value="1"/>
</dbReference>
<comment type="similarity">
    <text evidence="2">Belongs to the ATP-dependent AMP-binding enzyme family.</text>
</comment>
<evidence type="ECO:0000256" key="1">
    <source>
        <dbReference type="ARBA" id="ARBA00001957"/>
    </source>
</evidence>
<dbReference type="FunFam" id="2.30.38.10:FF:000001">
    <property type="entry name" value="Non-ribosomal peptide synthetase PvdI"/>
    <property type="match status" value="3"/>
</dbReference>
<dbReference type="SUPFAM" id="SSF52777">
    <property type="entry name" value="CoA-dependent acyltransferases"/>
    <property type="match status" value="10"/>
</dbReference>
<feature type="domain" description="Carrier" evidence="7">
    <location>
        <begin position="3502"/>
        <end position="3577"/>
    </location>
</feature>
<dbReference type="GO" id="GO:0005737">
    <property type="term" value="C:cytoplasm"/>
    <property type="evidence" value="ECO:0007669"/>
    <property type="project" value="TreeGrafter"/>
</dbReference>
<accession>A0A2S0K2T9</accession>
<dbReference type="CDD" id="cd19534">
    <property type="entry name" value="E_NRPS"/>
    <property type="match status" value="1"/>
</dbReference>
<dbReference type="InterPro" id="IPR010071">
    <property type="entry name" value="AA_adenyl_dom"/>
</dbReference>
<dbReference type="FunFam" id="3.30.300.30:FF:000010">
    <property type="entry name" value="Enterobactin synthetase component F"/>
    <property type="match status" value="3"/>
</dbReference>
<dbReference type="Gene3D" id="3.40.50.980">
    <property type="match status" value="6"/>
</dbReference>
<dbReference type="Pfam" id="PF13193">
    <property type="entry name" value="AMP-binding_C"/>
    <property type="match status" value="3"/>
</dbReference>
<proteinExistence type="inferred from homology"/>
<dbReference type="InterPro" id="IPR023213">
    <property type="entry name" value="CAT-like_dom_sf"/>
</dbReference>
<feature type="domain" description="Carrier" evidence="7">
    <location>
        <begin position="959"/>
        <end position="1034"/>
    </location>
</feature>
<dbReference type="GO" id="GO:0003824">
    <property type="term" value="F:catalytic activity"/>
    <property type="evidence" value="ECO:0007669"/>
    <property type="project" value="InterPro"/>
</dbReference>
<dbReference type="FunFam" id="1.10.1200.10:FF:000005">
    <property type="entry name" value="Nonribosomal peptide synthetase 1"/>
    <property type="match status" value="3"/>
</dbReference>
<dbReference type="EMBL" id="UFSZ01000001">
    <property type="protein sequence ID" value="SUV16390.1"/>
    <property type="molecule type" value="Genomic_DNA"/>
</dbReference>
<dbReference type="PANTHER" id="PTHR45527">
    <property type="entry name" value="NONRIBOSOMAL PEPTIDE SYNTHETASE"/>
    <property type="match status" value="1"/>
</dbReference>
<dbReference type="InterPro" id="IPR009081">
    <property type="entry name" value="PP-bd_ACP"/>
</dbReference>
<gene>
    <name evidence="9" type="primary">lgrD_2</name>
    <name evidence="8" type="ORF">LS41612_16120</name>
    <name evidence="9" type="ORF">NCTC10338_01469</name>
</gene>
<dbReference type="PANTHER" id="PTHR45527:SF1">
    <property type="entry name" value="FATTY ACID SYNTHASE"/>
    <property type="match status" value="1"/>
</dbReference>
<dbReference type="Pfam" id="PF00501">
    <property type="entry name" value="AMP-binding"/>
    <property type="match status" value="3"/>
</dbReference>
<reference evidence="8 10" key="1">
    <citation type="submission" date="2017-03" db="EMBL/GenBank/DDBJ databases">
        <title>The whole genome sequencing and assembly of Lysinibacillus sphaericus DSM 28T strain.</title>
        <authorList>
            <person name="Lee Y.-J."/>
            <person name="Yi H."/>
            <person name="Bahn Y.-S."/>
            <person name="Kim J.F."/>
            <person name="Lee D.-W."/>
        </authorList>
    </citation>
    <scope>NUCLEOTIDE SEQUENCE [LARGE SCALE GENOMIC DNA]</scope>
    <source>
        <strain evidence="8 10">DSM 28</strain>
    </source>
</reference>
<dbReference type="Gene3D" id="3.30.300.30">
    <property type="match status" value="3"/>
</dbReference>
<evidence type="ECO:0000313" key="11">
    <source>
        <dbReference type="Proteomes" id="UP000255295"/>
    </source>
</evidence>
<dbReference type="GO" id="GO:0017000">
    <property type="term" value="P:antibiotic biosynthetic process"/>
    <property type="evidence" value="ECO:0007669"/>
    <property type="project" value="UniProtKB-KW"/>
</dbReference>
<name>A0A2S0K2T9_LYSSH</name>
<dbReference type="Gene3D" id="1.10.1200.10">
    <property type="entry name" value="ACP-like"/>
    <property type="match status" value="3"/>
</dbReference>
<evidence type="ECO:0000259" key="7">
    <source>
        <dbReference type="PROSITE" id="PS50075"/>
    </source>
</evidence>
<dbReference type="GeneID" id="48277723"/>
<comment type="cofactor">
    <cofactor evidence="1">
        <name>pantetheine 4'-phosphate</name>
        <dbReference type="ChEBI" id="CHEBI:47942"/>
    </cofactor>
</comment>
<feature type="domain" description="Carrier" evidence="7">
    <location>
        <begin position="1998"/>
        <end position="2072"/>
    </location>
</feature>
<dbReference type="NCBIfam" id="TIGR01733">
    <property type="entry name" value="AA-adenyl-dom"/>
    <property type="match status" value="3"/>
</dbReference>
<dbReference type="GO" id="GO:0008610">
    <property type="term" value="P:lipid biosynthetic process"/>
    <property type="evidence" value="ECO:0007669"/>
    <property type="project" value="UniProtKB-ARBA"/>
</dbReference>
<evidence type="ECO:0000256" key="4">
    <source>
        <dbReference type="ARBA" id="ARBA00022553"/>
    </source>
</evidence>
<dbReference type="Proteomes" id="UP000238825">
    <property type="component" value="Chromosome"/>
</dbReference>
<dbReference type="InterPro" id="IPR020845">
    <property type="entry name" value="AMP-binding_CS"/>
</dbReference>
<dbReference type="InterPro" id="IPR045851">
    <property type="entry name" value="AMP-bd_C_sf"/>
</dbReference>
<dbReference type="GO" id="GO:0031177">
    <property type="term" value="F:phosphopantetheine binding"/>
    <property type="evidence" value="ECO:0007669"/>
    <property type="project" value="TreeGrafter"/>
</dbReference>
<dbReference type="CDD" id="cd05930">
    <property type="entry name" value="A_NRPS"/>
    <property type="match status" value="1"/>
</dbReference>
<dbReference type="CDD" id="cd19531">
    <property type="entry name" value="LCL_NRPS-like"/>
    <property type="match status" value="2"/>
</dbReference>
<dbReference type="Pfam" id="PF00668">
    <property type="entry name" value="Condensation"/>
    <property type="match status" value="5"/>
</dbReference>
<dbReference type="Gene3D" id="3.30.559.30">
    <property type="entry name" value="Nonribosomal peptide synthetase, condensation domain"/>
    <property type="match status" value="5"/>
</dbReference>
<dbReference type="PROSITE" id="PS00455">
    <property type="entry name" value="AMP_BINDING"/>
    <property type="match status" value="3"/>
</dbReference>
<keyword evidence="4" id="KW-0597">Phosphoprotein</keyword>
<organism evidence="8 10">
    <name type="scientific">Lysinibacillus sphaericus</name>
    <name type="common">Bacillus sphaericus</name>
    <dbReference type="NCBI Taxonomy" id="1421"/>
    <lineage>
        <taxon>Bacteria</taxon>
        <taxon>Bacillati</taxon>
        <taxon>Bacillota</taxon>
        <taxon>Bacilli</taxon>
        <taxon>Bacillales</taxon>
        <taxon>Bacillaceae</taxon>
        <taxon>Lysinibacillus</taxon>
    </lineage>
</organism>
<evidence type="ECO:0000313" key="8">
    <source>
        <dbReference type="EMBL" id="AVK97690.1"/>
    </source>
</evidence>
<protein>
    <submittedName>
        <fullName evidence="9">Mycosubtilin synthase subunit B</fullName>
    </submittedName>
</protein>
<dbReference type="SUPFAM" id="SSF56801">
    <property type="entry name" value="Acetyl-CoA synthetase-like"/>
    <property type="match status" value="3"/>
</dbReference>
<evidence type="ECO:0000256" key="2">
    <source>
        <dbReference type="ARBA" id="ARBA00006432"/>
    </source>
</evidence>
<evidence type="ECO:0000313" key="9">
    <source>
        <dbReference type="EMBL" id="SUV16390.1"/>
    </source>
</evidence>
<keyword evidence="5" id="KW-0677">Repeat</keyword>
<evidence type="ECO:0000256" key="5">
    <source>
        <dbReference type="ARBA" id="ARBA00022737"/>
    </source>
</evidence>
<dbReference type="FunFam" id="3.40.50.12780:FF:000012">
    <property type="entry name" value="Non-ribosomal peptide synthetase"/>
    <property type="match status" value="3"/>
</dbReference>
<dbReference type="Gene3D" id="3.30.559.10">
    <property type="entry name" value="Chloramphenicol acetyltransferase-like domain"/>
    <property type="match status" value="5"/>
</dbReference>
<keyword evidence="6" id="KW-0045">Antibiotic biosynthesis</keyword>
<dbReference type="PROSITE" id="PS50075">
    <property type="entry name" value="CARRIER"/>
    <property type="match status" value="3"/>
</dbReference>
<dbReference type="InterPro" id="IPR010060">
    <property type="entry name" value="NRPS_synth"/>
</dbReference>
<dbReference type="SUPFAM" id="SSF47336">
    <property type="entry name" value="ACP-like"/>
    <property type="match status" value="3"/>
</dbReference>
<evidence type="ECO:0000313" key="10">
    <source>
        <dbReference type="Proteomes" id="UP000238825"/>
    </source>
</evidence>
<dbReference type="InterPro" id="IPR001242">
    <property type="entry name" value="Condensation_dom"/>
</dbReference>
<dbReference type="NCBIfam" id="NF003417">
    <property type="entry name" value="PRK04813.1"/>
    <property type="match status" value="3"/>
</dbReference>
<reference evidence="9 11" key="2">
    <citation type="submission" date="2018-06" db="EMBL/GenBank/DDBJ databases">
        <authorList>
            <consortium name="Pathogen Informatics"/>
            <person name="Doyle S."/>
        </authorList>
    </citation>
    <scope>NUCLEOTIDE SEQUENCE [LARGE SCALE GENOMIC DNA]</scope>
    <source>
        <strain evidence="9 11">NCTC10338</strain>
    </source>
</reference>
<evidence type="ECO:0000256" key="3">
    <source>
        <dbReference type="ARBA" id="ARBA00022450"/>
    </source>
</evidence>
<dbReference type="Pfam" id="PF00550">
    <property type="entry name" value="PP-binding"/>
    <property type="match status" value="3"/>
</dbReference>
<dbReference type="EMBL" id="CP019980">
    <property type="protein sequence ID" value="AVK97690.1"/>
    <property type="molecule type" value="Genomic_DNA"/>
</dbReference>
<dbReference type="Proteomes" id="UP000255295">
    <property type="component" value="Unassembled WGS sequence"/>
</dbReference>
<sequence length="4035" mass="463232">MEKNFPLTNAQKRIWITEKRYSNTSVSNLSFLLTFHSQIDINRMCESINHLLKTNDVLRMKIIETDDGEPRQVCMPYEEKKIEIQNFYESPKKNFEDWIKEFTHRPFNLVDSELFFATLLKKGDNQYYLLCKAHHIIADGISMNLISNQILDYYNRLIDNTSNNLHKSINCLDHLLEEDSYINSTRFKKDREFWINELDDLGDFSEFKKYNYNKDDIEADRFSFVIPETLKSNIRLFCEENDKDLFSLFLTSLYILMSKYTSNNDIVIGTSFANRTKKIEKDALGMFASTVPIRLNYTFNESFIDCVQNISKKMKSILRHQKYPYNLLIDELRKNNPDIQKLFSVVVEYQPIRLNKYENLQYSGDSLGTGHEINDIVIHIKDNLDTGKITINIDYKRSLFSRDEIEGLFKRLMNILTNGIEELLIPVSKLNIITEKEKQQLLSEFNNTDLAYPFEKTIHEIFEEQAQRAPEQVAVVYEQDKLTYKELNQRANQLARYLREKGVKEESIVGIMMDRSLEMMISILGVLKAGGAYLPIDKTYPKDRVDFMLQDTKTQWVLCQKDVENTLRENNVSIITLDDSEIYKQETSNPNYNITGKTLAYIIYTSGTTGKPKGILTTHLNVIRIAKENLYLDINENDCILQLSNVVFDGSIFDIFGSLLNGSKLVLPSTELTVNEISKIIEDEKVSICFITTALFNTFIENQRSLKALSKMKQILFGGETASLAHVKKGVEELGAERITHVYGPTEGTVFATYYPLIDWDHGSVLPIGRPVAKTAAYILTHSSNQLTPIGVAGELYISGAGVARGYLNQPEMTAEKFLPDPFNPGERMYKTGDLAKWLPDGNIEYLGRIDNQVKIRGYRIELGEVESRLSGISQIKEAVVTAPKDAMGTRYLCAYVVSDKKLHVAELKVELGQVLPSYMIPTRFIQLEKLPLTTNGKVDRKNLPEPTETIDDETNYMAPRTDIEKQLVEIWSDVLQIRKIGILDNFFEVGGHSLKATILTSRISKNLHVSITLQEIFENPTIKSISQIIEKKVKEHYMPILPVKEQDYYAASSAQKRLLIINQLESIGVTYNMPGAFILEGNLDLEQLHEAFKKLIIRHESLRTSFSWLDGEPIQEIHQSAELDLQYNKCAEIEISEKIKQFIKPFDLSIAPLLRVEVWNIGLDKHMLLFDMHHIISDGISINILTKELKEFYEGNELPALATQYKDYTAWQNEQYQTDKLKQQETYWLDKFDGEIPILELPTDYQRPPVQTFKGSSISFNIDSELTEGLKNLAHRTNSTLYTTLLAAYSILLAKYTGQEDIIIGTPVSGRTHADAKDIMGMFVNTVAIRTYPRGEKTFLQLVEEVKRDTLEALENQDYPYDVLVEKLELKRDLSRNPLFDTMFTVQNVERVDLIRLGEIEGIPYPFDNMTAKFDLTFTIEEKDNQLILNIEYAKDLFNPETIKQVSNHYVQLLNKVIDEHSVSISQLNIITEKEKQQLLSEFNNTDLAYPFEKTIHEIFEEQAQRAPEQVAVVYEQDKLTYKELNQRANQLARYLREKGVKEESIVGIMMDRSLEMMISILGVLKAGGAYLPIDKTYPKDRVDFMLQDTNTQWVLCQKDVENTLRENNVSIITLDDSEIYKQETSNPNYNITGKTLAYIIYTSGTTGKPKGILTTHLNVIRIAKENLYLDINENDCILQLSNVVFDGSIFDIFGSLLNGSKLVLPSTELTVNEISKIIEDEKVSICFITTALFNTFIENQRSLKALSKMKQILFGGETASLAHVKKGVEELGAERITHVYGPTEGTVFATYYPLIDWDHGSVLPIGRPVAKTAAYILTHSSNQLTPIGVAGELYISGAGVARGYLNQPEMTAEKFLPDPFNPGERMYKTGDLAKWLPDGNIEYLGRIDNQVKIRGYRIELGEVESRLSGISQIKEAVVTAPKDAMGTRYLCAYVVSDKKLHVAELKVELGQVLPSYMIPTRFIQLEKLPLTTNGKVDRNNLPEPTETIDDETNYMAPRTDIEKQLVEIWSDVLHVNKIGIHDNFFNIGGDSIKSIQISSKLNEIGLKISLKDIFNNPTIEKLALNIKANQQIIKQDEVSGDVFLSPIQSWFFNNKFTNPHHFNQSILLYSNKGYNTANLIKAFEEVIKHHDALRIIVNKEENKTSLFNRKISEGKLFNFYEYYSSNNDVIDTIKKNASQIQSSIDLENGPLINLCIFKTHAGDFLLIVIHHLIVDGVSWRIILEDLFSAYDSLSNHLEISFPDKTSSFQEWTKRLKDYANNNFSDEISYWTEISSNSKSLENFPFGTNKQNSIRKHNQRYSIQVSEKNTELLLKKVNKFFKTTLNEILLAILSKSIYEVWKQERILINIEGHGREEISSDLNIQRTVGWFTSIFPIILNGNTTNMLHHITLTKEQLRNIPKKGFNYGIIKYLKDKKSNLNCNPKISFNYLGDFSNLNNELKNKWENIDVSISDIFKGYDLSQDSLNLYTLDITSLIIEGKLNINFEYDKAVLSKKEVKDLINIYNDNLLYVINYCTNQYQIEENDFYYDKLTREDLEEVKNKYKHISALENIYPLTPMQKGMLFHYLYNKDSLSYLEQHTFEINSDINIRILQESFNLIFNKHQIFRTSFIETKDNIHLQVVLKNRPIYLKFEDITHLDKNSQNSFIQYKLTENNNYKFDLFEDALLKISLFKKEQAKYLLVFSFHHILLDGWSLPIFFKELSNNYFALLNNKQITNSVVPYSSFIEWLDEKDHNRTENYWENYLVNYSNAENLTNKYGMLDNNQYLSEEKEISLAWKQSSILKNLAKSMNVTLSSLFHTAWSVLLSKFLLNDDVMFGTVVSGRSSEIKQVGEIIGLLINTVPVRTKLDKNSSFIEQVKRHHSEAIDKSEHDYYPLYDLQSKILNNNVKIDHVLIFENYPLNNSKTNVENSFDFIYKGGQEQTNYNLNIIVIPEDEIKVKFSYNCFVFNTSFIETIMNAFVQILIQIGNDPTLLIKEIEIIGNNEREVILKNFNKPILKTNSNETILDLFAKQILIGPNNIAISYKTESISYKELDEMSTRIASLLISEGAKKGSKIALSMEKTPYLISGILAILKIGAIYIPIDPKNPIIRKQSILKDSHAEFYLTSQKYYDNSLFINKIKTVILDINDFNAEKGLQFNNISPSDVAYILYTSGTTGTPKGVIVEHGNLLNLINNQINLFQITKKDKVLQFCSIGFDVSISEIFMTLSAGATLVLEETEVLMENSRIIDKINNEKISILAIPSSSLSHLEPTILPSLRLILAGGDMCTSKLIRDWKTDYTNLINSYGPTETTVTATLSNCEYDIVNPHVGKPLSNVNVYILNQDKQLLPIGIPGELYISGAGVARGYLNQPEMTAEKFLPDPFNPGERMYKTGDLAKWLPDGNIEYLGRIDNQVKIRGYRIELDEIESRLTRISQIKEAVVTAPKDAMGTRYLCAYVVSDKKLHVAELKVELGQVLPSYMIPTRFIQLEKLPLTTNGKVDRKNLPEPTETIDDETNYMAPRTDIEKQLVEIWSDVLQIRKIGILDNFFEVGGHSLKATILTSRISKNLHVSITLQEIFENPTIKSISQIIEKKVKEHYMPILPVKEQDYYAASSAQKRLLIINQLESTSVTYNMPGAFILEGNLDLEQLHEAFKKLIIRHESLRTSFSWLDGEPIQEIHQSAELDLQYNKCAEIEISEKIKQFIKPFDLSIAPLLRVEVWNIGLDKHMLLFDMHHIISDGISINILTKELKEFYEGNELPALAIQYKDYTAWQNEQYQTDKLKQQETYWLDKFDGEIPILELPTDYQRPPVQTFKGSSISFNIDSELTEGLKNLAHRTNSTLYTTLLAAYSILLAKYTGQEDIIIGTPVSGRTHADVKDIMGMFVNTVAIRTYPRGEKTFLQLVEEVKRDTLEALENQDYPYDVLVEKLELKRDLSRNPLFDTMFVFQNVEIEEIRILGEMKVDNYKLDNKTSKFDLSLIIKPFDNYLECILEYNDSLFSHKTINKLSNLFEMLITQIHVESTSSIIDIDLDTEEEINNNSNFNNIFSEIEF</sequence>
<dbReference type="InterPro" id="IPR036736">
    <property type="entry name" value="ACP-like_sf"/>
</dbReference>
<dbReference type="CDD" id="cd12117">
    <property type="entry name" value="A_NRPS_Srf_like"/>
    <property type="match status" value="2"/>
</dbReference>